<protein>
    <submittedName>
        <fullName evidence="1">Uncharacterized protein</fullName>
    </submittedName>
</protein>
<proteinExistence type="predicted"/>
<dbReference type="Proteomes" id="UP001143910">
    <property type="component" value="Unassembled WGS sequence"/>
</dbReference>
<comment type="caution">
    <text evidence="1">The sequence shown here is derived from an EMBL/GenBank/DDBJ whole genome shotgun (WGS) entry which is preliminary data.</text>
</comment>
<organism evidence="1 2">
    <name type="scientific">Zarea fungicola</name>
    <dbReference type="NCBI Taxonomy" id="93591"/>
    <lineage>
        <taxon>Eukaryota</taxon>
        <taxon>Fungi</taxon>
        <taxon>Dikarya</taxon>
        <taxon>Ascomycota</taxon>
        <taxon>Pezizomycotina</taxon>
        <taxon>Sordariomycetes</taxon>
        <taxon>Hypocreomycetidae</taxon>
        <taxon>Hypocreales</taxon>
        <taxon>Cordycipitaceae</taxon>
        <taxon>Zarea</taxon>
    </lineage>
</organism>
<evidence type="ECO:0000313" key="2">
    <source>
        <dbReference type="Proteomes" id="UP001143910"/>
    </source>
</evidence>
<sequence length="498" mass="55775">MELEPRVGLFEVFMLLASLYAAYRVFVWFTIPNLNFPVVGSPDASDYASAVLDGFEQYPDRPFILPSNPTAVILPLSMYMETKNHPAIHHNLERQTRFMSRWTHADPEKPELYPTIRIDMAKNMSALLPLMQDETKYGFSELEISSEWKELRIQSTMARLVALITSRAFIGEPLSRKDEWLQLALNYTSALGRVQNDYNRLHPTIVSLMAPFLKSVRTARQYVSKAEPLLAPLVSSILLNQEKSVVLQPGEPGAVISWLLAYLPEKDRTTTRIAIDQLLLAFGAIHNTANTATFALMNLLEHPEYIDDLRAEIEAEQAKEPAQHGDTGTGFGKMGFANLRKLDSFVKEMNPLYVTTANVSFSNGLRLPKGTRVGFPTRGISMSPTNPTLSPSMNAKAGNPGPEIFDGYRFEKLRRLPGEEAKHQAVSTGLDSLVWGHGPHACPGRFFAIYEIKSILIEFLLGYDIRTTSTEGLKKELRVGLMSNPNSMATVEIRKRSV</sequence>
<reference evidence="1" key="1">
    <citation type="submission" date="2022-08" db="EMBL/GenBank/DDBJ databases">
        <title>Genome Sequence of Lecanicillium fungicola.</title>
        <authorList>
            <person name="Buettner E."/>
        </authorList>
    </citation>
    <scope>NUCLEOTIDE SEQUENCE</scope>
    <source>
        <strain evidence="1">Babe33</strain>
    </source>
</reference>
<gene>
    <name evidence="1" type="ORF">NQ176_g8690</name>
</gene>
<accession>A0ACC1MRP3</accession>
<dbReference type="EMBL" id="JANJQO010001756">
    <property type="protein sequence ID" value="KAJ2969388.1"/>
    <property type="molecule type" value="Genomic_DNA"/>
</dbReference>
<evidence type="ECO:0000313" key="1">
    <source>
        <dbReference type="EMBL" id="KAJ2969388.1"/>
    </source>
</evidence>
<name>A0ACC1MRP3_9HYPO</name>
<keyword evidence="2" id="KW-1185">Reference proteome</keyword>